<gene>
    <name evidence="1" type="ORF">GMES_3345</name>
</gene>
<dbReference type="AlphaFoldDB" id="K6Z9G5"/>
<accession>K6Z9G5</accession>
<sequence>MQRLARDFSLSFMMARLHILVLHSCFAFLFYILAQPPAKEEAD</sequence>
<protein>
    <submittedName>
        <fullName evidence="1">Uncharacterized protein</fullName>
    </submittedName>
</protein>
<organism evidence="1 2">
    <name type="scientific">Paraglaciecola mesophila KMM 241</name>
    <dbReference type="NCBI Taxonomy" id="1128912"/>
    <lineage>
        <taxon>Bacteria</taxon>
        <taxon>Pseudomonadati</taxon>
        <taxon>Pseudomonadota</taxon>
        <taxon>Gammaproteobacteria</taxon>
        <taxon>Alteromonadales</taxon>
        <taxon>Alteromonadaceae</taxon>
        <taxon>Paraglaciecola</taxon>
    </lineage>
</organism>
<dbReference type="EMBL" id="BAEP01000064">
    <property type="protein sequence ID" value="GAC25623.1"/>
    <property type="molecule type" value="Genomic_DNA"/>
</dbReference>
<name>K6Z9G5_9ALTE</name>
<reference evidence="1 2" key="1">
    <citation type="journal article" date="2017" name="Antonie Van Leeuwenhoek">
        <title>Rhizobium rhizosphaerae sp. nov., a novel species isolated from rice rhizosphere.</title>
        <authorList>
            <person name="Zhao J.J."/>
            <person name="Zhang J."/>
            <person name="Zhang R.J."/>
            <person name="Zhang C.W."/>
            <person name="Yin H.Q."/>
            <person name="Zhang X.X."/>
        </authorList>
    </citation>
    <scope>NUCLEOTIDE SEQUENCE [LARGE SCALE GENOMIC DNA]</scope>
    <source>
        <strain evidence="1 2">KMM 241</strain>
    </source>
</reference>
<dbReference type="Proteomes" id="UP000006263">
    <property type="component" value="Unassembled WGS sequence"/>
</dbReference>
<proteinExistence type="predicted"/>
<evidence type="ECO:0000313" key="2">
    <source>
        <dbReference type="Proteomes" id="UP000006263"/>
    </source>
</evidence>
<comment type="caution">
    <text evidence="1">The sequence shown here is derived from an EMBL/GenBank/DDBJ whole genome shotgun (WGS) entry which is preliminary data.</text>
</comment>
<evidence type="ECO:0000313" key="1">
    <source>
        <dbReference type="EMBL" id="GAC25623.1"/>
    </source>
</evidence>